<reference evidence="1" key="1">
    <citation type="submission" date="2010-08" db="EMBL/GenBank/DDBJ databases">
        <authorList>
            <person name="Weinstock G."/>
            <person name="Sodergren E."/>
            <person name="Clifton S."/>
            <person name="Fulton L."/>
            <person name="Fulton B."/>
            <person name="Courtney L."/>
            <person name="Fronick C."/>
            <person name="Harrison M."/>
            <person name="Strong C."/>
            <person name="Farmer C."/>
            <person name="Delahaunty K."/>
            <person name="Markovic C."/>
            <person name="Hall O."/>
            <person name="Minx P."/>
            <person name="Tomlinson C."/>
            <person name="Mitreva M."/>
            <person name="Hou S."/>
            <person name="Chen J."/>
            <person name="Wollam A."/>
            <person name="Pepin K.H."/>
            <person name="Johnson M."/>
            <person name="Bhonagiri V."/>
            <person name="Zhang X."/>
            <person name="Suruliraj S."/>
            <person name="Warren W."/>
            <person name="Chinwalla A."/>
            <person name="Mardis E.R."/>
            <person name="Wilson R.K."/>
        </authorList>
    </citation>
    <scope>NUCLEOTIDE SEQUENCE [LARGE SCALE GENOMIC DNA]</scope>
    <source>
        <strain evidence="1">HL044PA1</strain>
    </source>
</reference>
<organism evidence="1 2">
    <name type="scientific">Cutibacterium modestum HL044PA1</name>
    <dbReference type="NCBI Taxonomy" id="765109"/>
    <lineage>
        <taxon>Bacteria</taxon>
        <taxon>Bacillati</taxon>
        <taxon>Actinomycetota</taxon>
        <taxon>Actinomycetes</taxon>
        <taxon>Propionibacteriales</taxon>
        <taxon>Propionibacteriaceae</taxon>
        <taxon>Cutibacterium</taxon>
        <taxon>Cutibacterium modestum</taxon>
    </lineage>
</organism>
<evidence type="ECO:0000313" key="1">
    <source>
        <dbReference type="EMBL" id="EFS91862.1"/>
    </source>
</evidence>
<evidence type="ECO:0000313" key="2">
    <source>
        <dbReference type="Proteomes" id="UP000003179"/>
    </source>
</evidence>
<proteinExistence type="predicted"/>
<name>A0ABP2K4S1_9ACTN</name>
<sequence length="218" mass="22577">MGADRHLDIQVTGRAAAWADFSLGIKMDAVAISHSGGDLDIDRAGSAHPSLTRAFLAWIRNDRAVTMAGRAGLAGADIAEEGALHGDNLAAPLTGITGHRFGTGLSTLALAFRTDHCGVDFQRCGDAKNRLGEAEAHSDQGVLATAGARARTAATTRTEGRATAEHSVNKVGEIKSSATESAVTEPASVGIAATIKNGTLLRVLKDFVSLLDLLELLL</sequence>
<accession>A0ABP2K4S1</accession>
<protein>
    <submittedName>
        <fullName evidence="1">Uncharacterized protein</fullName>
    </submittedName>
</protein>
<dbReference type="Proteomes" id="UP000003179">
    <property type="component" value="Unassembled WGS sequence"/>
</dbReference>
<gene>
    <name evidence="1" type="ORF">HMPREF9607_02023</name>
</gene>
<comment type="caution">
    <text evidence="1">The sequence shown here is derived from an EMBL/GenBank/DDBJ whole genome shotgun (WGS) entry which is preliminary data.</text>
</comment>
<dbReference type="EMBL" id="ADZU01000033">
    <property type="protein sequence ID" value="EFS91862.1"/>
    <property type="molecule type" value="Genomic_DNA"/>
</dbReference>
<keyword evidence="2" id="KW-1185">Reference proteome</keyword>